<dbReference type="SUPFAM" id="SSF46894">
    <property type="entry name" value="C-terminal effector domain of the bipartite response regulators"/>
    <property type="match status" value="1"/>
</dbReference>
<dbReference type="InterPro" id="IPR016032">
    <property type="entry name" value="Sig_transdc_resp-reg_C-effctor"/>
</dbReference>
<dbReference type="EMBL" id="ATIB01000027">
    <property type="protein sequence ID" value="EQB05110.1"/>
    <property type="molecule type" value="Genomic_DNA"/>
</dbReference>
<comment type="caution">
    <text evidence="3">The sequence shown here is derived from an EMBL/GenBank/DDBJ whole genome shotgun (WGS) entry which is preliminary data.</text>
</comment>
<evidence type="ECO:0000313" key="4">
    <source>
        <dbReference type="Proteomes" id="UP000015524"/>
    </source>
</evidence>
<dbReference type="InterPro" id="IPR001867">
    <property type="entry name" value="OmpR/PhoB-type_DNA-bd"/>
</dbReference>
<evidence type="ECO:0000313" key="3">
    <source>
        <dbReference type="EMBL" id="EQB05110.1"/>
    </source>
</evidence>
<dbReference type="Proteomes" id="UP000015524">
    <property type="component" value="Unassembled WGS sequence"/>
</dbReference>
<dbReference type="Gene3D" id="1.10.10.10">
    <property type="entry name" value="Winged helix-like DNA-binding domain superfamily/Winged helix DNA-binding domain"/>
    <property type="match status" value="1"/>
</dbReference>
<dbReference type="GO" id="GO:0003677">
    <property type="term" value="F:DNA binding"/>
    <property type="evidence" value="ECO:0007669"/>
    <property type="project" value="UniProtKB-KW"/>
</dbReference>
<evidence type="ECO:0000259" key="2">
    <source>
        <dbReference type="Pfam" id="PF00486"/>
    </source>
</evidence>
<dbReference type="AlphaFoldDB" id="T0I0E7"/>
<dbReference type="GO" id="GO:0006355">
    <property type="term" value="P:regulation of DNA-templated transcription"/>
    <property type="evidence" value="ECO:0007669"/>
    <property type="project" value="InterPro"/>
</dbReference>
<evidence type="ECO:0000256" key="1">
    <source>
        <dbReference type="ARBA" id="ARBA00023125"/>
    </source>
</evidence>
<dbReference type="GO" id="GO:0000160">
    <property type="term" value="P:phosphorelay signal transduction system"/>
    <property type="evidence" value="ECO:0007669"/>
    <property type="project" value="InterPro"/>
</dbReference>
<keyword evidence="1" id="KW-0238">DNA-binding</keyword>
<protein>
    <recommendedName>
        <fullName evidence="2">OmpR/PhoB-type domain-containing protein</fullName>
    </recommendedName>
</protein>
<keyword evidence="4" id="KW-1185">Reference proteome</keyword>
<gene>
    <name evidence="3" type="ORF">L485_03055</name>
</gene>
<dbReference type="InterPro" id="IPR036388">
    <property type="entry name" value="WH-like_DNA-bd_sf"/>
</dbReference>
<dbReference type="Pfam" id="PF00486">
    <property type="entry name" value="Trans_reg_C"/>
    <property type="match status" value="1"/>
</dbReference>
<sequence length="228" mass="24647">MDGIFRRTRRIHLGSEDKSTINQSVRLDSLTIDDLKSLEQSFLEAANSIAAVRNVLDQVIDTGAPLTKAIGASRAGAAARYALSAMTEDQADVEEALKALCRGLKTGDREEFIRQRLVDCFALEGWASAGVLLCLLRQPGQFVSHAHLADAACVLSESPNVVRVYICQLRSSLKSRGFEDGAIETGRRSYRIVPSAAFGIVNALGVSLRPTRKASMSESQSHSQAAAR</sequence>
<proteinExistence type="predicted"/>
<reference evidence="3 4" key="1">
    <citation type="journal article" date="2013" name="Genome Announc.">
        <title>Draft Genome Sequence of a Hexachlorocyclohexane-Degrading Bacterium, Sphingobium baderi Strain LL03T.</title>
        <authorList>
            <person name="Kaur J."/>
            <person name="Verma H."/>
            <person name="Tripathi C."/>
            <person name="Khurana J.P."/>
            <person name="Lal R."/>
        </authorList>
    </citation>
    <scope>NUCLEOTIDE SEQUENCE [LARGE SCALE GENOMIC DNA]</scope>
    <source>
        <strain evidence="3 4">LL03</strain>
    </source>
</reference>
<dbReference type="PATRIC" id="fig|1114964.3.peg.574"/>
<name>T0I0E7_9SPHN</name>
<accession>T0I0E7</accession>
<organism evidence="3 4">
    <name type="scientific">Sphingobium baderi LL03</name>
    <dbReference type="NCBI Taxonomy" id="1114964"/>
    <lineage>
        <taxon>Bacteria</taxon>
        <taxon>Pseudomonadati</taxon>
        <taxon>Pseudomonadota</taxon>
        <taxon>Alphaproteobacteria</taxon>
        <taxon>Sphingomonadales</taxon>
        <taxon>Sphingomonadaceae</taxon>
        <taxon>Sphingobium</taxon>
    </lineage>
</organism>
<feature type="domain" description="OmpR/PhoB-type" evidence="2">
    <location>
        <begin position="131"/>
        <end position="187"/>
    </location>
</feature>